<evidence type="ECO:0000256" key="4">
    <source>
        <dbReference type="ARBA" id="ARBA00022692"/>
    </source>
</evidence>
<reference evidence="9 10" key="1">
    <citation type="submission" date="2016-10" db="EMBL/GenBank/DDBJ databases">
        <authorList>
            <person name="Varghese N."/>
            <person name="Submissions S."/>
        </authorList>
    </citation>
    <scope>NUCLEOTIDE SEQUENCE [LARGE SCALE GENOMIC DNA]</scope>
    <source>
        <strain evidence="9 10">DSM 13796</strain>
    </source>
</reference>
<accession>A0A1I6AA29</accession>
<dbReference type="InterPro" id="IPR002656">
    <property type="entry name" value="Acyl_transf_3_dom"/>
</dbReference>
<keyword evidence="4 7" id="KW-0812">Transmembrane</keyword>
<evidence type="ECO:0000259" key="8">
    <source>
        <dbReference type="Pfam" id="PF01757"/>
    </source>
</evidence>
<keyword evidence="3" id="KW-1003">Cell membrane</keyword>
<feature type="transmembrane region" description="Helical" evidence="7">
    <location>
        <begin position="192"/>
        <end position="209"/>
    </location>
</feature>
<feature type="transmembrane region" description="Helical" evidence="7">
    <location>
        <begin position="155"/>
        <end position="172"/>
    </location>
</feature>
<proteinExistence type="inferred from homology"/>
<comment type="subcellular location">
    <subcellularLocation>
        <location evidence="1">Cell membrane</location>
        <topology evidence="1">Multi-pass membrane protein</topology>
    </subcellularLocation>
</comment>
<feature type="domain" description="Acyltransferase 3" evidence="8">
    <location>
        <begin position="7"/>
        <end position="326"/>
    </location>
</feature>
<evidence type="ECO:0000256" key="1">
    <source>
        <dbReference type="ARBA" id="ARBA00004651"/>
    </source>
</evidence>
<comment type="similarity">
    <text evidence="2">Belongs to the acyltransferase 3 family.</text>
</comment>
<name>A0A1I6AA29_9BACI</name>
<feature type="transmembrane region" description="Helical" evidence="7">
    <location>
        <begin position="253"/>
        <end position="269"/>
    </location>
</feature>
<feature type="transmembrane region" description="Helical" evidence="7">
    <location>
        <begin position="221"/>
        <end position="241"/>
    </location>
</feature>
<dbReference type="PANTHER" id="PTHR40074:SF2">
    <property type="entry name" value="O-ACETYLTRANSFERASE WECH"/>
    <property type="match status" value="1"/>
</dbReference>
<gene>
    <name evidence="9" type="ORF">SAMN02745910_02531</name>
</gene>
<dbReference type="GeneID" id="93711179"/>
<feature type="transmembrane region" description="Helical" evidence="7">
    <location>
        <begin position="124"/>
        <end position="143"/>
    </location>
</feature>
<dbReference type="GO" id="GO:0016746">
    <property type="term" value="F:acyltransferase activity"/>
    <property type="evidence" value="ECO:0007669"/>
    <property type="project" value="UniProtKB-KW"/>
</dbReference>
<evidence type="ECO:0000256" key="7">
    <source>
        <dbReference type="SAM" id="Phobius"/>
    </source>
</evidence>
<keyword evidence="5 7" id="KW-1133">Transmembrane helix</keyword>
<keyword evidence="10" id="KW-1185">Reference proteome</keyword>
<evidence type="ECO:0000313" key="10">
    <source>
        <dbReference type="Proteomes" id="UP000182762"/>
    </source>
</evidence>
<protein>
    <submittedName>
        <fullName evidence="9">Membrane-bound acyltransferase YfiQ, involved in biofilm formation</fullName>
    </submittedName>
</protein>
<keyword evidence="9" id="KW-0808">Transferase</keyword>
<feature type="transmembrane region" description="Helical" evidence="7">
    <location>
        <begin position="12"/>
        <end position="35"/>
    </location>
</feature>
<comment type="caution">
    <text evidence="9">The sequence shown here is derived from an EMBL/GenBank/DDBJ whole genome shotgun (WGS) entry which is preliminary data.</text>
</comment>
<evidence type="ECO:0000256" key="3">
    <source>
        <dbReference type="ARBA" id="ARBA00022475"/>
    </source>
</evidence>
<keyword evidence="6 7" id="KW-0472">Membrane</keyword>
<feature type="transmembrane region" description="Helical" evidence="7">
    <location>
        <begin position="306"/>
        <end position="331"/>
    </location>
</feature>
<dbReference type="EMBL" id="FOXX01000006">
    <property type="protein sequence ID" value="SFQ65529.1"/>
    <property type="molecule type" value="Genomic_DNA"/>
</dbReference>
<evidence type="ECO:0000256" key="6">
    <source>
        <dbReference type="ARBA" id="ARBA00023136"/>
    </source>
</evidence>
<dbReference type="RefSeq" id="WP_061805242.1">
    <property type="nucleotide sequence ID" value="NZ_FOXX01000006.1"/>
</dbReference>
<organism evidence="9 10">
    <name type="scientific">Priestia endophytica DSM 13796</name>
    <dbReference type="NCBI Taxonomy" id="1121089"/>
    <lineage>
        <taxon>Bacteria</taxon>
        <taxon>Bacillati</taxon>
        <taxon>Bacillota</taxon>
        <taxon>Bacilli</taxon>
        <taxon>Bacillales</taxon>
        <taxon>Bacillaceae</taxon>
        <taxon>Priestia</taxon>
    </lineage>
</organism>
<evidence type="ECO:0000313" key="9">
    <source>
        <dbReference type="EMBL" id="SFQ65529.1"/>
    </source>
</evidence>
<dbReference type="PANTHER" id="PTHR40074">
    <property type="entry name" value="O-ACETYLTRANSFERASE WECH"/>
    <property type="match status" value="1"/>
</dbReference>
<feature type="transmembrane region" description="Helical" evidence="7">
    <location>
        <begin position="84"/>
        <end position="104"/>
    </location>
</feature>
<sequence>MNKTHVNEIHWLRAIACLAVVSLHAITSGTTIYYPESFDKIGYILHIMQMGLMFGTPTFIFISEFLFAKNYKDGMPKGFFIKRLRYLGIPYVFMAMVYAIVFTENITWGSFTLETLKNIFIGDFVAYFILIIFQFYILHHILYKKLQNLNPKIPLIIAFLINSLYLAFFNFTSPPNNEIMEYIWTTGHWLPFPGWVFYFILGFYCGKNYKEFLLLLNNRKNYLFLFFLVSFIGMIILKYFGLPSITSSKRIDIIFYTTSVIFLVLYYSSKIKYTPKFIFKISKYSFSIYLLHKLITDTVGSITNNVITHIIILFVISLLFSISVSFIINLIPFGKYLVGNLGKTPIQANQLVRKRKGAVNSRTL</sequence>
<evidence type="ECO:0000256" key="5">
    <source>
        <dbReference type="ARBA" id="ARBA00022989"/>
    </source>
</evidence>
<evidence type="ECO:0000256" key="2">
    <source>
        <dbReference type="ARBA" id="ARBA00007400"/>
    </source>
</evidence>
<dbReference type="Proteomes" id="UP000182762">
    <property type="component" value="Unassembled WGS sequence"/>
</dbReference>
<feature type="transmembrane region" description="Helical" evidence="7">
    <location>
        <begin position="41"/>
        <end position="63"/>
    </location>
</feature>
<dbReference type="Pfam" id="PF01757">
    <property type="entry name" value="Acyl_transf_3"/>
    <property type="match status" value="1"/>
</dbReference>
<keyword evidence="9" id="KW-0012">Acyltransferase</keyword>